<dbReference type="EMBL" id="UZAM01006622">
    <property type="protein sequence ID" value="VDO92066.1"/>
    <property type="molecule type" value="Genomic_DNA"/>
</dbReference>
<sequence>MDVSTPVNLFEDLLEVDEVDRDVFCSRKLVSGVPGSSLVYGGQVIAQALMATLKTVPEAFHPHSLHCYFVLGADFEKPITYSVERIRDGRSIYSRHVKATQDDHTVATCEISLHKVNKQNYMFAHMHISMHLHIIPLKLRNVPS</sequence>
<dbReference type="Proteomes" id="UP000270296">
    <property type="component" value="Unassembled WGS sequence"/>
</dbReference>
<dbReference type="PANTHER" id="PTHR11066:SF34">
    <property type="entry name" value="ACYL-COENZYME A THIOESTERASE 8"/>
    <property type="match status" value="1"/>
</dbReference>
<evidence type="ECO:0000259" key="3">
    <source>
        <dbReference type="Pfam" id="PF13622"/>
    </source>
</evidence>
<reference evidence="4 5" key="2">
    <citation type="submission" date="2018-11" db="EMBL/GenBank/DDBJ databases">
        <authorList>
            <consortium name="Pathogen Informatics"/>
        </authorList>
    </citation>
    <scope>NUCLEOTIDE SEQUENCE [LARGE SCALE GENOMIC DNA]</scope>
</reference>
<protein>
    <submittedName>
        <fullName evidence="6">HotDog ACOT-type domain-containing protein</fullName>
    </submittedName>
</protein>
<dbReference type="CDD" id="cd03445">
    <property type="entry name" value="Thioesterase_II_repeat2"/>
    <property type="match status" value="1"/>
</dbReference>
<dbReference type="OrthoDB" id="68328at2759"/>
<dbReference type="GO" id="GO:0006637">
    <property type="term" value="P:acyl-CoA metabolic process"/>
    <property type="evidence" value="ECO:0007669"/>
    <property type="project" value="InterPro"/>
</dbReference>
<dbReference type="InterPro" id="IPR042171">
    <property type="entry name" value="Acyl-CoA_hotdog"/>
</dbReference>
<dbReference type="GO" id="GO:0009062">
    <property type="term" value="P:fatty acid catabolic process"/>
    <property type="evidence" value="ECO:0007669"/>
    <property type="project" value="TreeGrafter"/>
</dbReference>
<evidence type="ECO:0000313" key="4">
    <source>
        <dbReference type="EMBL" id="VDO92066.1"/>
    </source>
</evidence>
<feature type="domain" description="Acyl-CoA thioesterase-like N-terminal HotDog" evidence="3">
    <location>
        <begin position="38"/>
        <end position="109"/>
    </location>
</feature>
<dbReference type="PANTHER" id="PTHR11066">
    <property type="entry name" value="ACYL-COA THIOESTERASE"/>
    <property type="match status" value="1"/>
</dbReference>
<dbReference type="SUPFAM" id="SSF54637">
    <property type="entry name" value="Thioesterase/thiol ester dehydrase-isomerase"/>
    <property type="match status" value="1"/>
</dbReference>
<evidence type="ECO:0000256" key="2">
    <source>
        <dbReference type="ARBA" id="ARBA00022801"/>
    </source>
</evidence>
<dbReference type="Pfam" id="PF13622">
    <property type="entry name" value="4HBT_3"/>
    <property type="match status" value="1"/>
</dbReference>
<comment type="similarity">
    <text evidence="1">Belongs to the C/M/P thioester hydrolase family.</text>
</comment>
<dbReference type="AlphaFoldDB" id="A0A183IAY1"/>
<keyword evidence="5" id="KW-1185">Reference proteome</keyword>
<gene>
    <name evidence="4" type="ORF">SBAD_LOCUS775</name>
</gene>
<dbReference type="GO" id="GO:0005782">
    <property type="term" value="C:peroxisomal matrix"/>
    <property type="evidence" value="ECO:0007669"/>
    <property type="project" value="TreeGrafter"/>
</dbReference>
<reference evidence="6" key="1">
    <citation type="submission" date="2016-06" db="UniProtKB">
        <authorList>
            <consortium name="WormBaseParasite"/>
        </authorList>
    </citation>
    <scope>IDENTIFICATION</scope>
</reference>
<proteinExistence type="inferred from homology"/>
<evidence type="ECO:0000313" key="6">
    <source>
        <dbReference type="WBParaSite" id="SBAD_0000079801-mRNA-1"/>
    </source>
</evidence>
<dbReference type="InterPro" id="IPR003703">
    <property type="entry name" value="Acyl_CoA_thio"/>
</dbReference>
<accession>A0A183IAY1</accession>
<dbReference type="Gene3D" id="2.40.160.210">
    <property type="entry name" value="Acyl-CoA thioesterase, double hotdog domain"/>
    <property type="match status" value="1"/>
</dbReference>
<evidence type="ECO:0000313" key="5">
    <source>
        <dbReference type="Proteomes" id="UP000270296"/>
    </source>
</evidence>
<name>A0A183IAY1_9BILA</name>
<dbReference type="InterPro" id="IPR049449">
    <property type="entry name" value="TesB_ACOT8-like_N"/>
</dbReference>
<organism evidence="6">
    <name type="scientific">Soboliphyme baturini</name>
    <dbReference type="NCBI Taxonomy" id="241478"/>
    <lineage>
        <taxon>Eukaryota</taxon>
        <taxon>Metazoa</taxon>
        <taxon>Ecdysozoa</taxon>
        <taxon>Nematoda</taxon>
        <taxon>Enoplea</taxon>
        <taxon>Dorylaimia</taxon>
        <taxon>Dioctophymatida</taxon>
        <taxon>Dioctophymatoidea</taxon>
        <taxon>Soboliphymatidae</taxon>
        <taxon>Soboliphyme</taxon>
    </lineage>
</organism>
<dbReference type="InterPro" id="IPR029069">
    <property type="entry name" value="HotDog_dom_sf"/>
</dbReference>
<keyword evidence="2" id="KW-0378">Hydrolase</keyword>
<dbReference type="WBParaSite" id="SBAD_0000079801-mRNA-1">
    <property type="protein sequence ID" value="SBAD_0000079801-mRNA-1"/>
    <property type="gene ID" value="SBAD_0000079801"/>
</dbReference>
<evidence type="ECO:0000256" key="1">
    <source>
        <dbReference type="ARBA" id="ARBA00006538"/>
    </source>
</evidence>
<dbReference type="GO" id="GO:0047617">
    <property type="term" value="F:fatty acyl-CoA hydrolase activity"/>
    <property type="evidence" value="ECO:0007669"/>
    <property type="project" value="InterPro"/>
</dbReference>